<dbReference type="EMBL" id="JANPWB010000015">
    <property type="protein sequence ID" value="KAJ1092784.1"/>
    <property type="molecule type" value="Genomic_DNA"/>
</dbReference>
<feature type="region of interest" description="Disordered" evidence="1">
    <location>
        <begin position="1"/>
        <end position="22"/>
    </location>
</feature>
<organism evidence="2 3">
    <name type="scientific">Pleurodeles waltl</name>
    <name type="common">Iberian ribbed newt</name>
    <dbReference type="NCBI Taxonomy" id="8319"/>
    <lineage>
        <taxon>Eukaryota</taxon>
        <taxon>Metazoa</taxon>
        <taxon>Chordata</taxon>
        <taxon>Craniata</taxon>
        <taxon>Vertebrata</taxon>
        <taxon>Euteleostomi</taxon>
        <taxon>Amphibia</taxon>
        <taxon>Batrachia</taxon>
        <taxon>Caudata</taxon>
        <taxon>Salamandroidea</taxon>
        <taxon>Salamandridae</taxon>
        <taxon>Pleurodelinae</taxon>
        <taxon>Pleurodeles</taxon>
    </lineage>
</organism>
<reference evidence="2" key="1">
    <citation type="journal article" date="2022" name="bioRxiv">
        <title>Sequencing and chromosome-scale assembly of the giantPleurodeles waltlgenome.</title>
        <authorList>
            <person name="Brown T."/>
            <person name="Elewa A."/>
            <person name="Iarovenko S."/>
            <person name="Subramanian E."/>
            <person name="Araus A.J."/>
            <person name="Petzold A."/>
            <person name="Susuki M."/>
            <person name="Suzuki K.-i.T."/>
            <person name="Hayashi T."/>
            <person name="Toyoda A."/>
            <person name="Oliveira C."/>
            <person name="Osipova E."/>
            <person name="Leigh N.D."/>
            <person name="Simon A."/>
            <person name="Yun M.H."/>
        </authorList>
    </citation>
    <scope>NUCLEOTIDE SEQUENCE</scope>
    <source>
        <strain evidence="2">20211129_DDA</strain>
        <tissue evidence="2">Liver</tissue>
    </source>
</reference>
<feature type="compositionally biased region" description="Basic and acidic residues" evidence="1">
    <location>
        <begin position="7"/>
        <end position="22"/>
    </location>
</feature>
<dbReference type="Proteomes" id="UP001066276">
    <property type="component" value="Chromosome 11"/>
</dbReference>
<evidence type="ECO:0000313" key="3">
    <source>
        <dbReference type="Proteomes" id="UP001066276"/>
    </source>
</evidence>
<protein>
    <submittedName>
        <fullName evidence="2">Uncharacterized protein</fullName>
    </submittedName>
</protein>
<evidence type="ECO:0000313" key="2">
    <source>
        <dbReference type="EMBL" id="KAJ1092784.1"/>
    </source>
</evidence>
<accession>A0AAV7LP58</accession>
<keyword evidence="3" id="KW-1185">Reference proteome</keyword>
<evidence type="ECO:0000256" key="1">
    <source>
        <dbReference type="SAM" id="MobiDB-lite"/>
    </source>
</evidence>
<name>A0AAV7LP58_PLEWA</name>
<dbReference type="AlphaFoldDB" id="A0AAV7LP58"/>
<proteinExistence type="predicted"/>
<feature type="region of interest" description="Disordered" evidence="1">
    <location>
        <begin position="53"/>
        <end position="75"/>
    </location>
</feature>
<gene>
    <name evidence="2" type="ORF">NDU88_005894</name>
</gene>
<comment type="caution">
    <text evidence="2">The sequence shown here is derived from an EMBL/GenBank/DDBJ whole genome shotgun (WGS) entry which is preliminary data.</text>
</comment>
<sequence length="75" mass="8699">MDEEGEWEGKGEKREVRKGKVGEFREARELEKEAEDEDGAEVVVMGEHYHEVMGEEEDEKMHADSHIKDGELRVL</sequence>